<evidence type="ECO:0000256" key="11">
    <source>
        <dbReference type="ARBA" id="ARBA00022989"/>
    </source>
</evidence>
<dbReference type="InterPro" id="IPR003439">
    <property type="entry name" value="ABC_transporter-like_ATP-bd"/>
</dbReference>
<reference evidence="21" key="1">
    <citation type="submission" date="2020-11" db="EMBL/GenBank/DDBJ databases">
        <authorList>
            <person name="Whiteford S."/>
        </authorList>
    </citation>
    <scope>NUCLEOTIDE SEQUENCE</scope>
</reference>
<sequence length="761" mass="82840">MWQLLQNQSCCSLRQRLLTTKSNPVFTNLVNKPTSNVVKRYISNTVRDTEKSGLLLMCSPWKLCTGVSLGIAAKILLNNGPAYCKAKTTRLIQRRPNLAEESSKFDWHKFLQYLWPHRWILGAAIASALAVAFLNVYIPAMLGAIVNVLASMKTNPSVDFLEEIRLPALKLISLYVGQAAFTFLYIHLLSQVGERVASQMKQDLFNSIMRQDMAFFDQERTGELVNRLTVDVQDFKSSFKQTISGGLRAITQVIGSAASLLIISPQLTGLTLVCVPSVVVGGAFIGGLLRKLSREAQAQHNGLHCTLYARGESANHPPVWTRLGASLLIISPQLTGLTLVCVPSVVVGGAFIGGLLRKLSREAQAQVEKATLVAEEAISNMRTVRAFAGEEGESNMFAEECDKVAELNMELGLGVGLFQAGTNLFLNGMVLGTMFMGGHLMSTGHMSAGDVMAFLVNAQTVQRSVAQLSLLFGSVVKGLSAGGRVFEYINKEPKMDTSGTTVIKYHEFHGDIDFKDVTFAYPTRPEVVVLKNFNLTIPAGKTVAIVGTSGNGKSTIAALLERFYDVNAGSITIDGVDVRALDASWLRGRALGLISQEPVLFASTVRENIRYARPDASDDQIYKAATIANAHEFIQSFPDGYETVVGERGVTLSGGQKQRIAIARAVLKEPPILILDEATSALDSASEKVVQKALETAAKGRTVLVIAHRLSTIRNADVIVVLNKGKIVEMGNHEQLKKQKGIYWNLIKQQDQEESTPSRGL</sequence>
<evidence type="ECO:0000256" key="7">
    <source>
        <dbReference type="ARBA" id="ARBA00022792"/>
    </source>
</evidence>
<evidence type="ECO:0000256" key="9">
    <source>
        <dbReference type="ARBA" id="ARBA00022946"/>
    </source>
</evidence>
<dbReference type="GO" id="GO:0005524">
    <property type="term" value="F:ATP binding"/>
    <property type="evidence" value="ECO:0007669"/>
    <property type="project" value="UniProtKB-KW"/>
</dbReference>
<feature type="transmembrane region" description="Helical" evidence="18">
    <location>
        <begin position="334"/>
        <end position="356"/>
    </location>
</feature>
<dbReference type="GO" id="GO:0016887">
    <property type="term" value="F:ATP hydrolysis activity"/>
    <property type="evidence" value="ECO:0007669"/>
    <property type="project" value="InterPro"/>
</dbReference>
<keyword evidence="4" id="KW-0633">Potassium transport</keyword>
<dbReference type="GO" id="GO:0090374">
    <property type="term" value="P:oligopeptide export from mitochondrion"/>
    <property type="evidence" value="ECO:0007669"/>
    <property type="project" value="TreeGrafter"/>
</dbReference>
<evidence type="ECO:0000256" key="3">
    <source>
        <dbReference type="ARBA" id="ARBA00022448"/>
    </source>
</evidence>
<dbReference type="CDD" id="cd03249">
    <property type="entry name" value="ABC_MTABC3_MDL1_MDL2"/>
    <property type="match status" value="1"/>
</dbReference>
<evidence type="ECO:0000256" key="6">
    <source>
        <dbReference type="ARBA" id="ARBA00022741"/>
    </source>
</evidence>
<keyword evidence="12" id="KW-0406">Ion transport</keyword>
<evidence type="ECO:0000256" key="12">
    <source>
        <dbReference type="ARBA" id="ARBA00023065"/>
    </source>
</evidence>
<evidence type="ECO:0000256" key="1">
    <source>
        <dbReference type="ARBA" id="ARBA00004448"/>
    </source>
</evidence>
<evidence type="ECO:0000313" key="21">
    <source>
        <dbReference type="EMBL" id="CAG9135939.1"/>
    </source>
</evidence>
<keyword evidence="7" id="KW-0999">Mitochondrion inner membrane</keyword>
<comment type="similarity">
    <text evidence="2">Belongs to the ABC transporter superfamily. ABCB family. Multidrug resistance exporter (TC 3.A.1.201) subfamily.</text>
</comment>
<feature type="transmembrane region" description="Helical" evidence="18">
    <location>
        <begin position="172"/>
        <end position="190"/>
    </location>
</feature>
<keyword evidence="11 18" id="KW-1133">Transmembrane helix</keyword>
<keyword evidence="6" id="KW-0547">Nucleotide-binding</keyword>
<dbReference type="PROSITE" id="PS50929">
    <property type="entry name" value="ABC_TM1F"/>
    <property type="match status" value="1"/>
</dbReference>
<keyword evidence="10" id="KW-0630">Potassium</keyword>
<dbReference type="Gene3D" id="1.20.1560.10">
    <property type="entry name" value="ABC transporter type 1, transmembrane domain"/>
    <property type="match status" value="2"/>
</dbReference>
<keyword evidence="14 18" id="KW-0472">Membrane</keyword>
<dbReference type="SUPFAM" id="SSF90123">
    <property type="entry name" value="ABC transporter transmembrane region"/>
    <property type="match status" value="2"/>
</dbReference>
<dbReference type="InterPro" id="IPR017871">
    <property type="entry name" value="ABC_transporter-like_CS"/>
</dbReference>
<gene>
    <name evidence="21" type="ORF">PLXY2_LOCUS14190</name>
</gene>
<dbReference type="Pfam" id="PF00005">
    <property type="entry name" value="ABC_tran"/>
    <property type="match status" value="1"/>
</dbReference>
<feature type="transmembrane region" description="Helical" evidence="18">
    <location>
        <begin position="119"/>
        <end position="152"/>
    </location>
</feature>
<comment type="subcellular location">
    <subcellularLocation>
        <location evidence="1">Mitochondrion inner membrane</location>
        <topology evidence="1">Multi-pass membrane protein</topology>
    </subcellularLocation>
</comment>
<dbReference type="Pfam" id="PF00664">
    <property type="entry name" value="ABC_membrane"/>
    <property type="match status" value="2"/>
</dbReference>
<dbReference type="SMART" id="SM00382">
    <property type="entry name" value="AAA"/>
    <property type="match status" value="1"/>
</dbReference>
<keyword evidence="3" id="KW-0813">Transport</keyword>
<keyword evidence="9" id="KW-0809">Transit peptide</keyword>
<evidence type="ECO:0000259" key="20">
    <source>
        <dbReference type="PROSITE" id="PS50929"/>
    </source>
</evidence>
<dbReference type="InterPro" id="IPR011527">
    <property type="entry name" value="ABC1_TM_dom"/>
</dbReference>
<evidence type="ECO:0000256" key="18">
    <source>
        <dbReference type="SAM" id="Phobius"/>
    </source>
</evidence>
<feature type="domain" description="ABC transporter" evidence="19">
    <location>
        <begin position="512"/>
        <end position="749"/>
    </location>
</feature>
<evidence type="ECO:0000256" key="5">
    <source>
        <dbReference type="ARBA" id="ARBA00022692"/>
    </source>
</evidence>
<evidence type="ECO:0000256" key="8">
    <source>
        <dbReference type="ARBA" id="ARBA00022840"/>
    </source>
</evidence>
<feature type="transmembrane region" description="Helical" evidence="18">
    <location>
        <begin position="269"/>
        <end position="289"/>
    </location>
</feature>
<proteinExistence type="inferred from homology"/>
<dbReference type="CDD" id="cd18574">
    <property type="entry name" value="ABC_6TM_ABCB8_like"/>
    <property type="match status" value="1"/>
</dbReference>
<dbReference type="Proteomes" id="UP000653454">
    <property type="component" value="Unassembled WGS sequence"/>
</dbReference>
<accession>A0A8S4G709</accession>
<dbReference type="InterPro" id="IPR003593">
    <property type="entry name" value="AAA+_ATPase"/>
</dbReference>
<feature type="domain" description="ABC transmembrane type-1" evidence="20">
    <location>
        <begin position="123"/>
        <end position="477"/>
    </location>
</feature>
<evidence type="ECO:0000256" key="15">
    <source>
        <dbReference type="ARBA" id="ARBA00040439"/>
    </source>
</evidence>
<dbReference type="InterPro" id="IPR036640">
    <property type="entry name" value="ABC1_TM_sf"/>
</dbReference>
<comment type="caution">
    <text evidence="21">The sequence shown here is derived from an EMBL/GenBank/DDBJ whole genome shotgun (WGS) entry which is preliminary data.</text>
</comment>
<evidence type="ECO:0000256" key="10">
    <source>
        <dbReference type="ARBA" id="ARBA00022958"/>
    </source>
</evidence>
<organism evidence="21 22">
    <name type="scientific">Plutella xylostella</name>
    <name type="common">Diamondback moth</name>
    <name type="synonym">Plutella maculipennis</name>
    <dbReference type="NCBI Taxonomy" id="51655"/>
    <lineage>
        <taxon>Eukaryota</taxon>
        <taxon>Metazoa</taxon>
        <taxon>Ecdysozoa</taxon>
        <taxon>Arthropoda</taxon>
        <taxon>Hexapoda</taxon>
        <taxon>Insecta</taxon>
        <taxon>Pterygota</taxon>
        <taxon>Neoptera</taxon>
        <taxon>Endopterygota</taxon>
        <taxon>Lepidoptera</taxon>
        <taxon>Glossata</taxon>
        <taxon>Ditrysia</taxon>
        <taxon>Yponomeutoidea</taxon>
        <taxon>Plutellidae</taxon>
        <taxon>Plutella</taxon>
    </lineage>
</organism>
<dbReference type="FunFam" id="3.40.50.300:FF:000403">
    <property type="entry name" value="ATP-binding cassette sub-family B member 8, mitochondrial"/>
    <property type="match status" value="1"/>
</dbReference>
<keyword evidence="22" id="KW-1185">Reference proteome</keyword>
<dbReference type="GO" id="GO:0005743">
    <property type="term" value="C:mitochondrial inner membrane"/>
    <property type="evidence" value="ECO:0007669"/>
    <property type="project" value="UniProtKB-SubCell"/>
</dbReference>
<dbReference type="AlphaFoldDB" id="A0A8S4G709"/>
<dbReference type="PANTHER" id="PTHR43394">
    <property type="entry name" value="ATP-DEPENDENT PERMEASE MDL1, MITOCHONDRIAL"/>
    <property type="match status" value="1"/>
</dbReference>
<evidence type="ECO:0000256" key="17">
    <source>
        <dbReference type="ARBA" id="ARBA00042968"/>
    </source>
</evidence>
<evidence type="ECO:0000313" key="22">
    <source>
        <dbReference type="Proteomes" id="UP000653454"/>
    </source>
</evidence>
<evidence type="ECO:0000259" key="19">
    <source>
        <dbReference type="PROSITE" id="PS50893"/>
    </source>
</evidence>
<keyword evidence="13" id="KW-0496">Mitochondrion</keyword>
<evidence type="ECO:0000256" key="4">
    <source>
        <dbReference type="ARBA" id="ARBA00022538"/>
    </source>
</evidence>
<dbReference type="SUPFAM" id="SSF52540">
    <property type="entry name" value="P-loop containing nucleoside triphosphate hydrolases"/>
    <property type="match status" value="1"/>
</dbReference>
<dbReference type="PIRSF" id="PIRSF002773">
    <property type="entry name" value="ABC_prm/ATPase_B"/>
    <property type="match status" value="1"/>
</dbReference>
<dbReference type="PROSITE" id="PS50893">
    <property type="entry name" value="ABC_TRANSPORTER_2"/>
    <property type="match status" value="1"/>
</dbReference>
<dbReference type="InterPro" id="IPR039421">
    <property type="entry name" value="Type_1_exporter"/>
</dbReference>
<protein>
    <recommendedName>
        <fullName evidence="15">Mitochondrial potassium channel ATP-binding subunit</fullName>
    </recommendedName>
    <alternativeName>
        <fullName evidence="17">ATP-binding cassette sub-family B member 8, mitochondrial</fullName>
    </alternativeName>
    <alternativeName>
        <fullName evidence="16">Mitochondrial sulfonylurea-receptor</fullName>
    </alternativeName>
</protein>
<evidence type="ECO:0000256" key="13">
    <source>
        <dbReference type="ARBA" id="ARBA00023128"/>
    </source>
</evidence>
<dbReference type="GO" id="GO:0006813">
    <property type="term" value="P:potassium ion transport"/>
    <property type="evidence" value="ECO:0007669"/>
    <property type="project" value="UniProtKB-KW"/>
</dbReference>
<keyword evidence="8" id="KW-0067">ATP-binding</keyword>
<dbReference type="Gene3D" id="3.40.50.300">
    <property type="entry name" value="P-loop containing nucleotide triphosphate hydrolases"/>
    <property type="match status" value="1"/>
</dbReference>
<keyword evidence="5 18" id="KW-0812">Transmembrane</keyword>
<evidence type="ECO:0000256" key="14">
    <source>
        <dbReference type="ARBA" id="ARBA00023136"/>
    </source>
</evidence>
<dbReference type="GO" id="GO:0015421">
    <property type="term" value="F:ABC-type oligopeptide transporter activity"/>
    <property type="evidence" value="ECO:0007669"/>
    <property type="project" value="TreeGrafter"/>
</dbReference>
<evidence type="ECO:0000256" key="16">
    <source>
        <dbReference type="ARBA" id="ARBA00041416"/>
    </source>
</evidence>
<evidence type="ECO:0000256" key="2">
    <source>
        <dbReference type="ARBA" id="ARBA00007577"/>
    </source>
</evidence>
<dbReference type="InterPro" id="IPR027417">
    <property type="entry name" value="P-loop_NTPase"/>
</dbReference>
<name>A0A8S4G709_PLUXY</name>
<dbReference type="PROSITE" id="PS00211">
    <property type="entry name" value="ABC_TRANSPORTER_1"/>
    <property type="match status" value="1"/>
</dbReference>
<dbReference type="PANTHER" id="PTHR43394:SF17">
    <property type="entry name" value="MITOCHONDRIAL POTASSIUM CHANNEL ATP-BINDING SUBUNIT"/>
    <property type="match status" value="1"/>
</dbReference>
<dbReference type="EMBL" id="CAJHNJ030000119">
    <property type="protein sequence ID" value="CAG9135939.1"/>
    <property type="molecule type" value="Genomic_DNA"/>
</dbReference>